<keyword evidence="2" id="KW-1185">Reference proteome</keyword>
<dbReference type="KEGG" id="psey:GU243_00980"/>
<name>A0A6P1NHD0_9MICC</name>
<dbReference type="AlphaFoldDB" id="A0A6P1NHD0"/>
<reference evidence="1 2" key="1">
    <citation type="submission" date="2020-01" db="EMBL/GenBank/DDBJ databases">
        <title>Pseudarthrobacter psychrotolerans sp. nov., isolated from antarctic soil.</title>
        <authorList>
            <person name="Shin Y."/>
            <person name="Park W."/>
        </authorList>
    </citation>
    <scope>NUCLEOTIDE SEQUENCE [LARGE SCALE GENOMIC DNA]</scope>
    <source>
        <strain evidence="1 2">YJ56</strain>
    </source>
</reference>
<protein>
    <submittedName>
        <fullName evidence="1">Uncharacterized protein</fullName>
    </submittedName>
</protein>
<dbReference type="Proteomes" id="UP000464186">
    <property type="component" value="Chromosome"/>
</dbReference>
<evidence type="ECO:0000313" key="1">
    <source>
        <dbReference type="EMBL" id="QHK18583.1"/>
    </source>
</evidence>
<gene>
    <name evidence="1" type="ORF">GU243_00980</name>
</gene>
<organism evidence="1 2">
    <name type="scientific">Pseudarthrobacter psychrotolerans</name>
    <dbReference type="NCBI Taxonomy" id="2697569"/>
    <lineage>
        <taxon>Bacteria</taxon>
        <taxon>Bacillati</taxon>
        <taxon>Actinomycetota</taxon>
        <taxon>Actinomycetes</taxon>
        <taxon>Micrococcales</taxon>
        <taxon>Micrococcaceae</taxon>
        <taxon>Pseudarthrobacter</taxon>
    </lineage>
</organism>
<proteinExistence type="predicted"/>
<sequence length="121" mass="13189">MSMIPGLHIKDERGKNMMIPVDKISYITPESDGKTLVVGLVGGVSKRAVLPDLGGAPAPWQQDSREEIVKRLPEAIMRAGAAHSAVAVISLNAFELTTGNPTTRIFTWEVEIGEQYPTRVY</sequence>
<evidence type="ECO:0000313" key="2">
    <source>
        <dbReference type="Proteomes" id="UP000464186"/>
    </source>
</evidence>
<accession>A0A6P1NHD0</accession>
<dbReference type="EMBL" id="CP047898">
    <property type="protein sequence ID" value="QHK18583.1"/>
    <property type="molecule type" value="Genomic_DNA"/>
</dbReference>